<evidence type="ECO:0000313" key="3">
    <source>
        <dbReference type="Proteomes" id="UP001501746"/>
    </source>
</evidence>
<evidence type="ECO:0000313" key="2">
    <source>
        <dbReference type="EMBL" id="GAA1822402.1"/>
    </source>
</evidence>
<evidence type="ECO:0000256" key="1">
    <source>
        <dbReference type="SAM" id="Phobius"/>
    </source>
</evidence>
<dbReference type="Proteomes" id="UP001501746">
    <property type="component" value="Unassembled WGS sequence"/>
</dbReference>
<dbReference type="RefSeq" id="WP_170296915.1">
    <property type="nucleotide sequence ID" value="NZ_BAAANK010000001.1"/>
</dbReference>
<keyword evidence="1" id="KW-0812">Transmembrane</keyword>
<accession>A0ABN2MDQ6</accession>
<proteinExistence type="predicted"/>
<organism evidence="2 3">
    <name type="scientific">Agromyces salentinus</name>
    <dbReference type="NCBI Taxonomy" id="269421"/>
    <lineage>
        <taxon>Bacteria</taxon>
        <taxon>Bacillati</taxon>
        <taxon>Actinomycetota</taxon>
        <taxon>Actinomycetes</taxon>
        <taxon>Micrococcales</taxon>
        <taxon>Microbacteriaceae</taxon>
        <taxon>Agromyces</taxon>
    </lineage>
</organism>
<gene>
    <name evidence="2" type="ORF">GCM10009750_00980</name>
</gene>
<reference evidence="2 3" key="1">
    <citation type="journal article" date="2019" name="Int. J. Syst. Evol. Microbiol.">
        <title>The Global Catalogue of Microorganisms (GCM) 10K type strain sequencing project: providing services to taxonomists for standard genome sequencing and annotation.</title>
        <authorList>
            <consortium name="The Broad Institute Genomics Platform"/>
            <consortium name="The Broad Institute Genome Sequencing Center for Infectious Disease"/>
            <person name="Wu L."/>
            <person name="Ma J."/>
        </authorList>
    </citation>
    <scope>NUCLEOTIDE SEQUENCE [LARGE SCALE GENOMIC DNA]</scope>
    <source>
        <strain evidence="2 3">JCM 14323</strain>
    </source>
</reference>
<protein>
    <submittedName>
        <fullName evidence="2">Uncharacterized protein</fullName>
    </submittedName>
</protein>
<comment type="caution">
    <text evidence="2">The sequence shown here is derived from an EMBL/GenBank/DDBJ whole genome shotgun (WGS) entry which is preliminary data.</text>
</comment>
<keyword evidence="1" id="KW-0472">Membrane</keyword>
<name>A0ABN2MDQ6_9MICO</name>
<sequence>MTAPAARRPWLAFTLVGAVAVLTGVLSALVFGRPTLIAIVAVPVLLLLSVLWVFGRGLERSPERSSERSSEHSP</sequence>
<feature type="transmembrane region" description="Helical" evidence="1">
    <location>
        <begin position="37"/>
        <end position="55"/>
    </location>
</feature>
<dbReference type="EMBL" id="BAAANK010000001">
    <property type="protein sequence ID" value="GAA1822402.1"/>
    <property type="molecule type" value="Genomic_DNA"/>
</dbReference>
<keyword evidence="1" id="KW-1133">Transmembrane helix</keyword>
<keyword evidence="3" id="KW-1185">Reference proteome</keyword>